<dbReference type="NCBIfam" id="TIGR02937">
    <property type="entry name" value="sigma70-ECF"/>
    <property type="match status" value="1"/>
</dbReference>
<dbReference type="Proteomes" id="UP000618795">
    <property type="component" value="Unassembled WGS sequence"/>
</dbReference>
<feature type="compositionally biased region" description="Basic residues" evidence="6">
    <location>
        <begin position="195"/>
        <end position="205"/>
    </location>
</feature>
<proteinExistence type="inferred from homology"/>
<gene>
    <name evidence="8" type="ORF">GCM10010260_80880</name>
</gene>
<feature type="region of interest" description="Disordered" evidence="6">
    <location>
        <begin position="184"/>
        <end position="205"/>
    </location>
</feature>
<dbReference type="InterPro" id="IPR036388">
    <property type="entry name" value="WH-like_DNA-bd_sf"/>
</dbReference>
<feature type="domain" description="HTH luxR-type" evidence="7">
    <location>
        <begin position="132"/>
        <end position="181"/>
    </location>
</feature>
<reference evidence="8" key="2">
    <citation type="submission" date="2020-09" db="EMBL/GenBank/DDBJ databases">
        <authorList>
            <person name="Sun Q."/>
            <person name="Ohkuma M."/>
        </authorList>
    </citation>
    <scope>NUCLEOTIDE SEQUENCE</scope>
    <source>
        <strain evidence="8">JCM 4369</strain>
    </source>
</reference>
<keyword evidence="4" id="KW-0238">DNA-binding</keyword>
<keyword evidence="9" id="KW-1185">Reference proteome</keyword>
<feature type="compositionally biased region" description="Basic and acidic residues" evidence="6">
    <location>
        <begin position="1"/>
        <end position="11"/>
    </location>
</feature>
<dbReference type="SMART" id="SM00421">
    <property type="entry name" value="HTH_LUXR"/>
    <property type="match status" value="1"/>
</dbReference>
<feature type="region of interest" description="Disordered" evidence="6">
    <location>
        <begin position="1"/>
        <end position="22"/>
    </location>
</feature>
<reference evidence="8" key="1">
    <citation type="journal article" date="2014" name="Int. J. Syst. Evol. Microbiol.">
        <title>Complete genome sequence of Corynebacterium casei LMG S-19264T (=DSM 44701T), isolated from a smear-ripened cheese.</title>
        <authorList>
            <consortium name="US DOE Joint Genome Institute (JGI-PGF)"/>
            <person name="Walter F."/>
            <person name="Albersmeier A."/>
            <person name="Kalinowski J."/>
            <person name="Ruckert C."/>
        </authorList>
    </citation>
    <scope>NUCLEOTIDE SEQUENCE</scope>
    <source>
        <strain evidence="8">JCM 4369</strain>
    </source>
</reference>
<dbReference type="PANTHER" id="PTHR43133">
    <property type="entry name" value="RNA POLYMERASE ECF-TYPE SIGMA FACTO"/>
    <property type="match status" value="1"/>
</dbReference>
<dbReference type="GO" id="GO:0003677">
    <property type="term" value="F:DNA binding"/>
    <property type="evidence" value="ECO:0007669"/>
    <property type="project" value="UniProtKB-KW"/>
</dbReference>
<evidence type="ECO:0000256" key="6">
    <source>
        <dbReference type="SAM" id="MobiDB-lite"/>
    </source>
</evidence>
<keyword evidence="3" id="KW-0731">Sigma factor</keyword>
<dbReference type="PANTHER" id="PTHR43133:SF8">
    <property type="entry name" value="RNA POLYMERASE SIGMA FACTOR HI_1459-RELATED"/>
    <property type="match status" value="1"/>
</dbReference>
<dbReference type="InterPro" id="IPR014284">
    <property type="entry name" value="RNA_pol_sigma-70_dom"/>
</dbReference>
<evidence type="ECO:0000256" key="1">
    <source>
        <dbReference type="ARBA" id="ARBA00010641"/>
    </source>
</evidence>
<keyword evidence="5" id="KW-0804">Transcription</keyword>
<evidence type="ECO:0000259" key="7">
    <source>
        <dbReference type="SMART" id="SM00421"/>
    </source>
</evidence>
<evidence type="ECO:0000256" key="3">
    <source>
        <dbReference type="ARBA" id="ARBA00023082"/>
    </source>
</evidence>
<protein>
    <recommendedName>
        <fullName evidence="7">HTH luxR-type domain-containing protein</fullName>
    </recommendedName>
</protein>
<dbReference type="SUPFAM" id="SSF88659">
    <property type="entry name" value="Sigma3 and sigma4 domains of RNA polymerase sigma factors"/>
    <property type="match status" value="1"/>
</dbReference>
<dbReference type="Gene3D" id="1.10.10.10">
    <property type="entry name" value="Winged helix-like DNA-binding domain superfamily/Winged helix DNA-binding domain"/>
    <property type="match status" value="1"/>
</dbReference>
<dbReference type="InterPro" id="IPR039425">
    <property type="entry name" value="RNA_pol_sigma-70-like"/>
</dbReference>
<dbReference type="Pfam" id="PF08281">
    <property type="entry name" value="Sigma70_r4_2"/>
    <property type="match status" value="1"/>
</dbReference>
<dbReference type="InterPro" id="IPR000792">
    <property type="entry name" value="Tscrpt_reg_LuxR_C"/>
</dbReference>
<dbReference type="SUPFAM" id="SSF88946">
    <property type="entry name" value="Sigma2 domain of RNA polymerase sigma factors"/>
    <property type="match status" value="1"/>
</dbReference>
<dbReference type="Gene3D" id="1.10.1740.10">
    <property type="match status" value="1"/>
</dbReference>
<dbReference type="RefSeq" id="WP_191878447.1">
    <property type="nucleotide sequence ID" value="NZ_BMTD01000033.1"/>
</dbReference>
<evidence type="ECO:0000313" key="8">
    <source>
        <dbReference type="EMBL" id="GGV28269.1"/>
    </source>
</evidence>
<dbReference type="Pfam" id="PF04542">
    <property type="entry name" value="Sigma70_r2"/>
    <property type="match status" value="1"/>
</dbReference>
<comment type="caution">
    <text evidence="8">The sequence shown here is derived from an EMBL/GenBank/DDBJ whole genome shotgun (WGS) entry which is preliminary data.</text>
</comment>
<accession>A0A918IKQ1</accession>
<evidence type="ECO:0000256" key="4">
    <source>
        <dbReference type="ARBA" id="ARBA00023125"/>
    </source>
</evidence>
<dbReference type="GO" id="GO:0016987">
    <property type="term" value="F:sigma factor activity"/>
    <property type="evidence" value="ECO:0007669"/>
    <property type="project" value="UniProtKB-KW"/>
</dbReference>
<organism evidence="8 9">
    <name type="scientific">Streptomyces filipinensis</name>
    <dbReference type="NCBI Taxonomy" id="66887"/>
    <lineage>
        <taxon>Bacteria</taxon>
        <taxon>Bacillati</taxon>
        <taxon>Actinomycetota</taxon>
        <taxon>Actinomycetes</taxon>
        <taxon>Kitasatosporales</taxon>
        <taxon>Streptomycetaceae</taxon>
        <taxon>Streptomyces</taxon>
    </lineage>
</organism>
<dbReference type="InterPro" id="IPR013324">
    <property type="entry name" value="RNA_pol_sigma_r3/r4-like"/>
</dbReference>
<evidence type="ECO:0000256" key="2">
    <source>
        <dbReference type="ARBA" id="ARBA00023015"/>
    </source>
</evidence>
<dbReference type="InterPro" id="IPR007627">
    <property type="entry name" value="RNA_pol_sigma70_r2"/>
</dbReference>
<dbReference type="EMBL" id="BMTD01000033">
    <property type="protein sequence ID" value="GGV28269.1"/>
    <property type="molecule type" value="Genomic_DNA"/>
</dbReference>
<dbReference type="GO" id="GO:0006352">
    <property type="term" value="P:DNA-templated transcription initiation"/>
    <property type="evidence" value="ECO:0007669"/>
    <property type="project" value="InterPro"/>
</dbReference>
<sequence length="205" mass="22530">MTAARFKDGQRGEVGGGEDTSPASPACFEAFARSAIPALIRVARQYVPDHTAEDVAQAALEVVLRKWDRVLTMDNPMGYAMTVAKHRSIDLWRKQRREFPVDSELLAPLLEQQSDAAANDDADARMELLALVTAMSGRAGEVLRLSLAGFTNQEIAELLGISQSTVRVLMHRARLHIVASLTPAARTREPVPPPTRRHPSKRRAS</sequence>
<keyword evidence="2" id="KW-0805">Transcription regulation</keyword>
<dbReference type="InterPro" id="IPR013249">
    <property type="entry name" value="RNA_pol_sigma70_r4_t2"/>
</dbReference>
<dbReference type="PRINTS" id="PR00038">
    <property type="entry name" value="HTHLUXR"/>
</dbReference>
<dbReference type="InterPro" id="IPR013325">
    <property type="entry name" value="RNA_pol_sigma_r2"/>
</dbReference>
<dbReference type="AlphaFoldDB" id="A0A918IKQ1"/>
<evidence type="ECO:0000313" key="9">
    <source>
        <dbReference type="Proteomes" id="UP000618795"/>
    </source>
</evidence>
<evidence type="ECO:0000256" key="5">
    <source>
        <dbReference type="ARBA" id="ARBA00023163"/>
    </source>
</evidence>
<name>A0A918IKQ1_9ACTN</name>
<comment type="similarity">
    <text evidence="1">Belongs to the sigma-70 factor family. ECF subfamily.</text>
</comment>